<feature type="binding site" evidence="6">
    <location>
        <position position="53"/>
    </location>
    <ligand>
        <name>ATP</name>
        <dbReference type="ChEBI" id="CHEBI:30616"/>
    </ligand>
</feature>
<keyword evidence="1" id="KW-0723">Serine/threonine-protein kinase</keyword>
<evidence type="ECO:0000256" key="2">
    <source>
        <dbReference type="ARBA" id="ARBA00022679"/>
    </source>
</evidence>
<dbReference type="Pfam" id="PF00659">
    <property type="entry name" value="POLO_box"/>
    <property type="match status" value="2"/>
</dbReference>
<evidence type="ECO:0000313" key="8">
    <source>
        <dbReference type="EMBL" id="KAK8857566.1"/>
    </source>
</evidence>
<evidence type="ECO:0000256" key="3">
    <source>
        <dbReference type="ARBA" id="ARBA00022741"/>
    </source>
</evidence>
<evidence type="ECO:0000256" key="5">
    <source>
        <dbReference type="ARBA" id="ARBA00022840"/>
    </source>
</evidence>
<dbReference type="SUPFAM" id="SSF56112">
    <property type="entry name" value="Protein kinase-like (PK-like)"/>
    <property type="match status" value="1"/>
</dbReference>
<name>A0ABR2I5Q7_9EUKA</name>
<organism evidence="8 9">
    <name type="scientific">Tritrichomonas musculus</name>
    <dbReference type="NCBI Taxonomy" id="1915356"/>
    <lineage>
        <taxon>Eukaryota</taxon>
        <taxon>Metamonada</taxon>
        <taxon>Parabasalia</taxon>
        <taxon>Tritrichomonadida</taxon>
        <taxon>Tritrichomonadidae</taxon>
        <taxon>Tritrichomonas</taxon>
    </lineage>
</organism>
<evidence type="ECO:0000313" key="9">
    <source>
        <dbReference type="Proteomes" id="UP001470230"/>
    </source>
</evidence>
<gene>
    <name evidence="8" type="ORF">M9Y10_015971</name>
</gene>
<dbReference type="InterPro" id="IPR017441">
    <property type="entry name" value="Protein_kinase_ATP_BS"/>
</dbReference>
<dbReference type="Pfam" id="PF00069">
    <property type="entry name" value="Pkinase"/>
    <property type="match status" value="1"/>
</dbReference>
<dbReference type="EMBL" id="JAPFFF010000020">
    <property type="protein sequence ID" value="KAK8857566.1"/>
    <property type="molecule type" value="Genomic_DNA"/>
</dbReference>
<keyword evidence="4" id="KW-0418">Kinase</keyword>
<dbReference type="PROSITE" id="PS50011">
    <property type="entry name" value="PROTEIN_KINASE_DOM"/>
    <property type="match status" value="1"/>
</dbReference>
<evidence type="ECO:0000256" key="1">
    <source>
        <dbReference type="ARBA" id="ARBA00022527"/>
    </source>
</evidence>
<comment type="caution">
    <text evidence="8">The sequence shown here is derived from an EMBL/GenBank/DDBJ whole genome shotgun (WGS) entry which is preliminary data.</text>
</comment>
<dbReference type="InterPro" id="IPR008271">
    <property type="entry name" value="Ser/Thr_kinase_AS"/>
</dbReference>
<dbReference type="Gene3D" id="1.10.510.10">
    <property type="entry name" value="Transferase(Phosphotransferase) domain 1"/>
    <property type="match status" value="1"/>
</dbReference>
<keyword evidence="2" id="KW-0808">Transferase</keyword>
<dbReference type="Proteomes" id="UP001470230">
    <property type="component" value="Unassembled WGS sequence"/>
</dbReference>
<evidence type="ECO:0000259" key="7">
    <source>
        <dbReference type="PROSITE" id="PS50011"/>
    </source>
</evidence>
<protein>
    <recommendedName>
        <fullName evidence="7">Protein kinase domain-containing protein</fullName>
    </recommendedName>
</protein>
<feature type="domain" description="Protein kinase" evidence="7">
    <location>
        <begin position="24"/>
        <end position="285"/>
    </location>
</feature>
<accession>A0ABR2I5Q7</accession>
<dbReference type="PROSITE" id="PS00107">
    <property type="entry name" value="PROTEIN_KINASE_ATP"/>
    <property type="match status" value="1"/>
</dbReference>
<dbReference type="InterPro" id="IPR000959">
    <property type="entry name" value="POLO_box_dom"/>
</dbReference>
<dbReference type="InterPro" id="IPR000719">
    <property type="entry name" value="Prot_kinase_dom"/>
</dbReference>
<keyword evidence="3 6" id="KW-0547">Nucleotide-binding</keyword>
<keyword evidence="5 6" id="KW-0067">ATP-binding</keyword>
<dbReference type="PROSITE" id="PS00108">
    <property type="entry name" value="PROTEIN_KINASE_ST"/>
    <property type="match status" value="1"/>
</dbReference>
<dbReference type="Gene3D" id="3.30.1120.30">
    <property type="entry name" value="POLO box domain"/>
    <property type="match status" value="2"/>
</dbReference>
<dbReference type="SMART" id="SM00220">
    <property type="entry name" value="S_TKc"/>
    <property type="match status" value="1"/>
</dbReference>
<reference evidence="8 9" key="1">
    <citation type="submission" date="2024-04" db="EMBL/GenBank/DDBJ databases">
        <title>Tritrichomonas musculus Genome.</title>
        <authorList>
            <person name="Alves-Ferreira E."/>
            <person name="Grigg M."/>
            <person name="Lorenzi H."/>
            <person name="Galac M."/>
        </authorList>
    </citation>
    <scope>NUCLEOTIDE SEQUENCE [LARGE SCALE GENOMIC DNA]</scope>
    <source>
        <strain evidence="8 9">EAF2021</strain>
    </source>
</reference>
<proteinExistence type="predicted"/>
<dbReference type="InterPro" id="IPR036947">
    <property type="entry name" value="POLO_box_dom_sf"/>
</dbReference>
<dbReference type="PANTHER" id="PTHR24345:SF0">
    <property type="entry name" value="CELL CYCLE SERINE_THREONINE-PROTEIN KINASE CDC5_MSD2"/>
    <property type="match status" value="1"/>
</dbReference>
<dbReference type="SUPFAM" id="SSF82615">
    <property type="entry name" value="Polo-box domain"/>
    <property type="match status" value="2"/>
</dbReference>
<dbReference type="InterPro" id="IPR011009">
    <property type="entry name" value="Kinase-like_dom_sf"/>
</dbReference>
<evidence type="ECO:0000256" key="6">
    <source>
        <dbReference type="PROSITE-ProRule" id="PRU10141"/>
    </source>
</evidence>
<keyword evidence="9" id="KW-1185">Reference proteome</keyword>
<sequence>MSLPIVNIPSKVTFTNDDGAIDEYICNEKLGQGGFATVYRVTNKINNKSYAMKIISRELFLNSKNISLFHKIENEIQIQKTLDHPNIILLKASFTDDINQYMILEYCPGKTIREYIRKREKGYLSEPETRKILNDLLHGLVYLHNHKIIHHDLKLENLIIGSDGNVKIADFGVSRVLKSYSDKCFSINGTINYMSPELFQNENKGHSFEVDIWAIGVSAFIMLTGQYPFNGVSKKDIQDKIKNCEYRFPTNLQLSDDAKNFIKSIFRIDPRKRPTANKLLDNPFLTKIDKEKVKLYESNKPIQNKLFSYTSSQSLNNRYNCFYLGNTNSKPIVKPIVSNDLAQSLKKFNFNNVVNHSKEKSQMNEFKFTIPSHFVVKYSFYYDDLCFLMQDGTVGICFNDRSRIVMDPNEEFIQYYKNYNSTGEVINLDDVLNEQQKYKLQNKISLVQKFAANFKKFQSLYNLTDKIYDQRIPLDHVKYFVKKNDLILFKLFDKNVQVNFNDQKKLIIFSSSKKICLVKRLKEQCNLIDINVVMKMNDNCEEYKKYKIAEDLLSFVP</sequence>
<dbReference type="PANTHER" id="PTHR24345">
    <property type="entry name" value="SERINE/THREONINE-PROTEIN KINASE PLK"/>
    <property type="match status" value="1"/>
</dbReference>
<evidence type="ECO:0000256" key="4">
    <source>
        <dbReference type="ARBA" id="ARBA00022777"/>
    </source>
</evidence>